<keyword evidence="1" id="KW-0812">Transmembrane</keyword>
<dbReference type="EMBL" id="BAAAHK010000007">
    <property type="protein sequence ID" value="GAA0938981.1"/>
    <property type="molecule type" value="Genomic_DNA"/>
</dbReference>
<keyword evidence="1" id="KW-1133">Transmembrane helix</keyword>
<dbReference type="Proteomes" id="UP001500542">
    <property type="component" value="Unassembled WGS sequence"/>
</dbReference>
<accession>A0ABN1Q828</accession>
<comment type="caution">
    <text evidence="2">The sequence shown here is derived from an EMBL/GenBank/DDBJ whole genome shotgun (WGS) entry which is preliminary data.</text>
</comment>
<dbReference type="RefSeq" id="WP_343968866.1">
    <property type="nucleotide sequence ID" value="NZ_BAAAHK010000007.1"/>
</dbReference>
<evidence type="ECO:0000313" key="3">
    <source>
        <dbReference type="Proteomes" id="UP001500542"/>
    </source>
</evidence>
<proteinExistence type="predicted"/>
<reference evidence="2 3" key="1">
    <citation type="journal article" date="2019" name="Int. J. Syst. Evol. Microbiol.">
        <title>The Global Catalogue of Microorganisms (GCM) 10K type strain sequencing project: providing services to taxonomists for standard genome sequencing and annotation.</title>
        <authorList>
            <consortium name="The Broad Institute Genomics Platform"/>
            <consortium name="The Broad Institute Genome Sequencing Center for Infectious Disease"/>
            <person name="Wu L."/>
            <person name="Ma J."/>
        </authorList>
    </citation>
    <scope>NUCLEOTIDE SEQUENCE [LARGE SCALE GENOMIC DNA]</scope>
    <source>
        <strain evidence="2 3">JCM 10977</strain>
    </source>
</reference>
<evidence type="ECO:0000256" key="1">
    <source>
        <dbReference type="SAM" id="Phobius"/>
    </source>
</evidence>
<name>A0ABN1Q828_9ACTN</name>
<organism evidence="2 3">
    <name type="scientific">Kribbella koreensis</name>
    <dbReference type="NCBI Taxonomy" id="57909"/>
    <lineage>
        <taxon>Bacteria</taxon>
        <taxon>Bacillati</taxon>
        <taxon>Actinomycetota</taxon>
        <taxon>Actinomycetes</taxon>
        <taxon>Propionibacteriales</taxon>
        <taxon>Kribbellaceae</taxon>
        <taxon>Kribbella</taxon>
    </lineage>
</organism>
<protein>
    <submittedName>
        <fullName evidence="2">Uncharacterized protein</fullName>
    </submittedName>
</protein>
<feature type="transmembrane region" description="Helical" evidence="1">
    <location>
        <begin position="6"/>
        <end position="26"/>
    </location>
</feature>
<keyword evidence="3" id="KW-1185">Reference proteome</keyword>
<gene>
    <name evidence="2" type="ORF">GCM10009554_28350</name>
</gene>
<sequence length="180" mass="20246">MDSSLAIAGIGVLGTLTASTLSPLISERSKRREFERARAERLEQAERDELRLRRLELREGYIAFNAAARDYHRALRAWSYADDNGTERAAESVELPQTRQAFQTAYAEAQMIVTAPVLVLAQQIARGLADAWAILKHREDGTHDPVTDTTERARELLNDTWGPLRTIRVAMRADLDLQTS</sequence>
<keyword evidence="1" id="KW-0472">Membrane</keyword>
<evidence type="ECO:0000313" key="2">
    <source>
        <dbReference type="EMBL" id="GAA0938981.1"/>
    </source>
</evidence>